<dbReference type="InterPro" id="IPR052232">
    <property type="entry name" value="RLK_Ser/Thr-Kinase"/>
</dbReference>
<accession>A0AAE1S5A9</accession>
<evidence type="ECO:0000256" key="10">
    <source>
        <dbReference type="ARBA" id="ARBA00023136"/>
    </source>
</evidence>
<feature type="transmembrane region" description="Helical" evidence="11">
    <location>
        <begin position="21"/>
        <end position="49"/>
    </location>
</feature>
<evidence type="ECO:0000256" key="7">
    <source>
        <dbReference type="ARBA" id="ARBA00022777"/>
    </source>
</evidence>
<protein>
    <recommendedName>
        <fullName evidence="2">non-specific serine/threonine protein kinase</fullName>
        <ecNumber evidence="2">2.7.11.1</ecNumber>
    </recommendedName>
</protein>
<dbReference type="GO" id="GO:0005524">
    <property type="term" value="F:ATP binding"/>
    <property type="evidence" value="ECO:0007669"/>
    <property type="project" value="UniProtKB-KW"/>
</dbReference>
<proteinExistence type="predicted"/>
<dbReference type="PANTHER" id="PTHR47984:SF39">
    <property type="entry name" value="PROTEIN KINASE DOMAIN-CONTAINING PROTEIN"/>
    <property type="match status" value="1"/>
</dbReference>
<evidence type="ECO:0000256" key="3">
    <source>
        <dbReference type="ARBA" id="ARBA00022553"/>
    </source>
</evidence>
<dbReference type="InterPro" id="IPR011009">
    <property type="entry name" value="Kinase-like_dom_sf"/>
</dbReference>
<dbReference type="Pfam" id="PF07714">
    <property type="entry name" value="PK_Tyr_Ser-Thr"/>
    <property type="match status" value="1"/>
</dbReference>
<keyword evidence="10 11" id="KW-0472">Membrane</keyword>
<dbReference type="GO" id="GO:0016020">
    <property type="term" value="C:membrane"/>
    <property type="evidence" value="ECO:0007669"/>
    <property type="project" value="UniProtKB-SubCell"/>
</dbReference>
<reference evidence="13" key="1">
    <citation type="submission" date="2023-12" db="EMBL/GenBank/DDBJ databases">
        <title>Genome assembly of Anisodus tanguticus.</title>
        <authorList>
            <person name="Wang Y.-J."/>
        </authorList>
    </citation>
    <scope>NUCLEOTIDE SEQUENCE</scope>
    <source>
        <strain evidence="13">KB-2021</strain>
        <tissue evidence="13">Leaf</tissue>
    </source>
</reference>
<keyword evidence="4" id="KW-0808">Transferase</keyword>
<keyword evidence="7" id="KW-0418">Kinase</keyword>
<organism evidence="13 14">
    <name type="scientific">Anisodus tanguticus</name>
    <dbReference type="NCBI Taxonomy" id="243964"/>
    <lineage>
        <taxon>Eukaryota</taxon>
        <taxon>Viridiplantae</taxon>
        <taxon>Streptophyta</taxon>
        <taxon>Embryophyta</taxon>
        <taxon>Tracheophyta</taxon>
        <taxon>Spermatophyta</taxon>
        <taxon>Magnoliopsida</taxon>
        <taxon>eudicotyledons</taxon>
        <taxon>Gunneridae</taxon>
        <taxon>Pentapetalae</taxon>
        <taxon>asterids</taxon>
        <taxon>lamiids</taxon>
        <taxon>Solanales</taxon>
        <taxon>Solanaceae</taxon>
        <taxon>Solanoideae</taxon>
        <taxon>Hyoscyameae</taxon>
        <taxon>Anisodus</taxon>
    </lineage>
</organism>
<keyword evidence="9 11" id="KW-1133">Transmembrane helix</keyword>
<evidence type="ECO:0000256" key="6">
    <source>
        <dbReference type="ARBA" id="ARBA00022741"/>
    </source>
</evidence>
<dbReference type="EMBL" id="JAVYJV010000009">
    <property type="protein sequence ID" value="KAK4363032.1"/>
    <property type="molecule type" value="Genomic_DNA"/>
</dbReference>
<evidence type="ECO:0000256" key="4">
    <source>
        <dbReference type="ARBA" id="ARBA00022679"/>
    </source>
</evidence>
<evidence type="ECO:0000256" key="9">
    <source>
        <dbReference type="ARBA" id="ARBA00022989"/>
    </source>
</evidence>
<evidence type="ECO:0000256" key="8">
    <source>
        <dbReference type="ARBA" id="ARBA00022840"/>
    </source>
</evidence>
<sequence length="399" mass="46486">MFFNLSSIKRRFLKPTSFFGIKLWVAILTCIVLFVLVFVLCITLCIIITRRRCKARNILKPMVSKDLHTNSHNSYSMSRRLLPHNGREIETPEKQVIFSNNQANFDARPSYQFTLTEIETETDSFADENVVACGDYAVVYYGIMFGNTRVCSKAVAQGKAKEFSGEVEVLLGLRHKNLVKLLGYCFEGYYSYLAPEYLSTKLLDDKTDVYSFGILIMEIVSGNPSIEYIITEIEEYLIDWMKSMVASKQFDEIVDPKLPEMPCMKELKRVLLIALKCVDPDVNIRPKMGKVINMLQPSDLLRIDFYGEEEWRCAVTDGFEEREKKELVFNDDMERPCTRSQVKFMENEAMEALEENHWRAFKLWKITWRKSSRAQESKAQSLLLKEVQIFDMWLQLQAW</sequence>
<keyword evidence="5 11" id="KW-0812">Transmembrane</keyword>
<comment type="subcellular location">
    <subcellularLocation>
        <location evidence="1">Membrane</location>
        <topology evidence="1">Single-pass membrane protein</topology>
    </subcellularLocation>
</comment>
<dbReference type="PANTHER" id="PTHR47984">
    <property type="entry name" value="OS01G0323000 PROTEIN"/>
    <property type="match status" value="1"/>
</dbReference>
<keyword evidence="6" id="KW-0547">Nucleotide-binding</keyword>
<keyword evidence="14" id="KW-1185">Reference proteome</keyword>
<keyword evidence="8" id="KW-0067">ATP-binding</keyword>
<dbReference type="Gene3D" id="1.10.510.10">
    <property type="entry name" value="Transferase(Phosphotransferase) domain 1"/>
    <property type="match status" value="2"/>
</dbReference>
<evidence type="ECO:0000256" key="1">
    <source>
        <dbReference type="ARBA" id="ARBA00004167"/>
    </source>
</evidence>
<evidence type="ECO:0000313" key="14">
    <source>
        <dbReference type="Proteomes" id="UP001291623"/>
    </source>
</evidence>
<evidence type="ECO:0000313" key="13">
    <source>
        <dbReference type="EMBL" id="KAK4363032.1"/>
    </source>
</evidence>
<evidence type="ECO:0000256" key="2">
    <source>
        <dbReference type="ARBA" id="ARBA00012513"/>
    </source>
</evidence>
<feature type="domain" description="Serine-threonine/tyrosine-protein kinase catalytic" evidence="12">
    <location>
        <begin position="191"/>
        <end position="295"/>
    </location>
</feature>
<dbReference type="EC" id="2.7.11.1" evidence="2"/>
<evidence type="ECO:0000256" key="11">
    <source>
        <dbReference type="SAM" id="Phobius"/>
    </source>
</evidence>
<gene>
    <name evidence="13" type="ORF">RND71_018273</name>
</gene>
<dbReference type="GO" id="GO:0004674">
    <property type="term" value="F:protein serine/threonine kinase activity"/>
    <property type="evidence" value="ECO:0007669"/>
    <property type="project" value="UniProtKB-EC"/>
</dbReference>
<dbReference type="AlphaFoldDB" id="A0AAE1S5A9"/>
<dbReference type="Proteomes" id="UP001291623">
    <property type="component" value="Unassembled WGS sequence"/>
</dbReference>
<dbReference type="SUPFAM" id="SSF56112">
    <property type="entry name" value="Protein kinase-like (PK-like)"/>
    <property type="match status" value="1"/>
</dbReference>
<keyword evidence="3" id="KW-0597">Phosphoprotein</keyword>
<dbReference type="InterPro" id="IPR001245">
    <property type="entry name" value="Ser-Thr/Tyr_kinase_cat_dom"/>
</dbReference>
<evidence type="ECO:0000256" key="5">
    <source>
        <dbReference type="ARBA" id="ARBA00022692"/>
    </source>
</evidence>
<evidence type="ECO:0000259" key="12">
    <source>
        <dbReference type="Pfam" id="PF07714"/>
    </source>
</evidence>
<name>A0AAE1S5A9_9SOLA</name>
<comment type="caution">
    <text evidence="13">The sequence shown here is derived from an EMBL/GenBank/DDBJ whole genome shotgun (WGS) entry which is preliminary data.</text>
</comment>